<proteinExistence type="predicted"/>
<dbReference type="EMBL" id="CP003169">
    <property type="protein sequence ID" value="AEV74314.1"/>
    <property type="molecule type" value="Genomic_DNA"/>
</dbReference>
<feature type="domain" description="DUF4232" evidence="3">
    <location>
        <begin position="36"/>
        <end position="153"/>
    </location>
</feature>
<feature type="signal peptide" evidence="2">
    <location>
        <begin position="1"/>
        <end position="25"/>
    </location>
</feature>
<dbReference type="AlphaFoldDB" id="G8RWK6"/>
<protein>
    <recommendedName>
        <fullName evidence="3">DUF4232 domain-containing protein</fullName>
    </recommendedName>
</protein>
<dbReference type="KEGG" id="mrh:MycrhN_3798"/>
<dbReference type="STRING" id="710685.MycrhN_3798"/>
<keyword evidence="5" id="KW-1185">Reference proteome</keyword>
<feature type="chain" id="PRO_5038388288" description="DUF4232 domain-containing protein" evidence="2">
    <location>
        <begin position="26"/>
        <end position="173"/>
    </location>
</feature>
<dbReference type="RefSeq" id="WP_014212067.1">
    <property type="nucleotide sequence ID" value="NC_016604.1"/>
</dbReference>
<sequence length="173" mass="17619">MIFACVVRVAVAATAIVSAFATAVAANTTSSAAPWCDTDSLSLSTGPYGAPGDASQIHFDVTLTNTSPKSCALQGYPGVELVGPDDPMWGPVYSLPRQEGDPQPLTLATGASASSRLTFLPAPDGWVPTSIVVTPPDATTRLEVPWIPGGVAVSRQDGASHPGTYVGPLQPSG</sequence>
<gene>
    <name evidence="4" type="ordered locus">MycrhN_3798</name>
</gene>
<evidence type="ECO:0000256" key="2">
    <source>
        <dbReference type="SAM" id="SignalP"/>
    </source>
</evidence>
<accession>G8RWK6</accession>
<name>G8RWK6_MYCRN</name>
<evidence type="ECO:0000313" key="4">
    <source>
        <dbReference type="EMBL" id="AEV74314.1"/>
    </source>
</evidence>
<dbReference type="eggNOG" id="ENOG50348NM">
    <property type="taxonomic scope" value="Bacteria"/>
</dbReference>
<feature type="region of interest" description="Disordered" evidence="1">
    <location>
        <begin position="153"/>
        <end position="173"/>
    </location>
</feature>
<evidence type="ECO:0000259" key="3">
    <source>
        <dbReference type="Pfam" id="PF14016"/>
    </source>
</evidence>
<dbReference type="Pfam" id="PF14016">
    <property type="entry name" value="DUF4232"/>
    <property type="match status" value="1"/>
</dbReference>
<dbReference type="OrthoDB" id="3480105at2"/>
<organism evidence="4 5">
    <name type="scientific">Mycolicibacterium rhodesiae (strain NBB3)</name>
    <name type="common">Mycobacterium rhodesiae</name>
    <dbReference type="NCBI Taxonomy" id="710685"/>
    <lineage>
        <taxon>Bacteria</taxon>
        <taxon>Bacillati</taxon>
        <taxon>Actinomycetota</taxon>
        <taxon>Actinomycetes</taxon>
        <taxon>Mycobacteriales</taxon>
        <taxon>Mycobacteriaceae</taxon>
        <taxon>Mycolicibacterium</taxon>
    </lineage>
</organism>
<evidence type="ECO:0000256" key="1">
    <source>
        <dbReference type="SAM" id="MobiDB-lite"/>
    </source>
</evidence>
<dbReference type="HOGENOM" id="CLU_1584771_0_0_11"/>
<dbReference type="InterPro" id="IPR025326">
    <property type="entry name" value="DUF4232"/>
</dbReference>
<evidence type="ECO:0000313" key="5">
    <source>
        <dbReference type="Proteomes" id="UP000005442"/>
    </source>
</evidence>
<reference evidence="4 5" key="1">
    <citation type="submission" date="2011-12" db="EMBL/GenBank/DDBJ databases">
        <title>Complete sequence of Mycobacterium rhodesiae NBB3.</title>
        <authorList>
            <consortium name="US DOE Joint Genome Institute"/>
            <person name="Lucas S."/>
            <person name="Han J."/>
            <person name="Lapidus A."/>
            <person name="Cheng J.-F."/>
            <person name="Goodwin L."/>
            <person name="Pitluck S."/>
            <person name="Peters L."/>
            <person name="Mikhailova N."/>
            <person name="Gu W."/>
            <person name="Detter J.C."/>
            <person name="Han C."/>
            <person name="Tapia R."/>
            <person name="Land M."/>
            <person name="Hauser L."/>
            <person name="Kyrpides N."/>
            <person name="Ivanova N."/>
            <person name="Pagani I."/>
            <person name="Mattes T."/>
            <person name="Holmes A."/>
            <person name="Rutledge P."/>
            <person name="Paulsen I."/>
            <person name="Coleman N."/>
            <person name="Woyke T."/>
        </authorList>
    </citation>
    <scope>NUCLEOTIDE SEQUENCE [LARGE SCALE GENOMIC DNA]</scope>
    <source>
        <strain evidence="4 5">NBB3</strain>
    </source>
</reference>
<dbReference type="Proteomes" id="UP000005442">
    <property type="component" value="Chromosome"/>
</dbReference>
<dbReference type="PATRIC" id="fig|710685.3.peg.3813"/>
<keyword evidence="2" id="KW-0732">Signal</keyword>